<evidence type="ECO:0000313" key="9">
    <source>
        <dbReference type="Proteomes" id="UP000596661"/>
    </source>
</evidence>
<feature type="transmembrane region" description="Helical" evidence="6">
    <location>
        <begin position="14"/>
        <end position="35"/>
    </location>
</feature>
<dbReference type="EnsemblPlants" id="evm.model.04.61">
    <property type="protein sequence ID" value="cds.evm.model.04.61"/>
    <property type="gene ID" value="evm.TU.04.61"/>
</dbReference>
<comment type="similarity">
    <text evidence="2">Belongs to the sterol desaturase family.</text>
</comment>
<dbReference type="Gramene" id="evm.model.04.61">
    <property type="protein sequence ID" value="cds.evm.model.04.61"/>
    <property type="gene ID" value="evm.TU.04.61"/>
</dbReference>
<dbReference type="AlphaFoldDB" id="A0A803PI41"/>
<accession>A0A803PI41</accession>
<keyword evidence="9" id="KW-1185">Reference proteome</keyword>
<keyword evidence="3 6" id="KW-0812">Transmembrane</keyword>
<dbReference type="GO" id="GO:0016491">
    <property type="term" value="F:oxidoreductase activity"/>
    <property type="evidence" value="ECO:0007669"/>
    <property type="project" value="InterPro"/>
</dbReference>
<keyword evidence="5 6" id="KW-0472">Membrane</keyword>
<evidence type="ECO:0000256" key="4">
    <source>
        <dbReference type="ARBA" id="ARBA00022989"/>
    </source>
</evidence>
<feature type="domain" description="Fatty acid hydroxylase" evidence="7">
    <location>
        <begin position="103"/>
        <end position="238"/>
    </location>
</feature>
<dbReference type="InterPro" id="IPR006694">
    <property type="entry name" value="Fatty_acid_hydroxylase"/>
</dbReference>
<organism evidence="8 9">
    <name type="scientific">Cannabis sativa</name>
    <name type="common">Hemp</name>
    <name type="synonym">Marijuana</name>
    <dbReference type="NCBI Taxonomy" id="3483"/>
    <lineage>
        <taxon>Eukaryota</taxon>
        <taxon>Viridiplantae</taxon>
        <taxon>Streptophyta</taxon>
        <taxon>Embryophyta</taxon>
        <taxon>Tracheophyta</taxon>
        <taxon>Spermatophyta</taxon>
        <taxon>Magnoliopsida</taxon>
        <taxon>eudicotyledons</taxon>
        <taxon>Gunneridae</taxon>
        <taxon>Pentapetalae</taxon>
        <taxon>rosids</taxon>
        <taxon>fabids</taxon>
        <taxon>Rosales</taxon>
        <taxon>Cannabaceae</taxon>
        <taxon>Cannabis</taxon>
    </lineage>
</organism>
<protein>
    <recommendedName>
        <fullName evidence="7">Fatty acid hydroxylase domain-containing protein</fullName>
    </recommendedName>
</protein>
<dbReference type="PANTHER" id="PTHR11863">
    <property type="entry name" value="STEROL DESATURASE"/>
    <property type="match status" value="1"/>
</dbReference>
<dbReference type="InterPro" id="IPR050307">
    <property type="entry name" value="Sterol_Desaturase_Related"/>
</dbReference>
<dbReference type="GO" id="GO:0008610">
    <property type="term" value="P:lipid biosynthetic process"/>
    <property type="evidence" value="ECO:0007669"/>
    <property type="project" value="InterPro"/>
</dbReference>
<sequence>MISETIPDEVLGTILPIIVYWVYSGMYCLLDLLVGNKYRLHSKEEEDEKNVVPKGVVIKGVLIQQFLQAMVAITCYYMVNINDGAYIVEKKTNSLINLIRQFISAMVVLDTVQYFMHRCMHQNKFLYKHIHSQHHQLIVPYAFGALYNHPLEGLFVDTFSGALAFLVSGMSARASIFFYTFATIKGVDDHCGICLPGNIFHVIFKNNTAYHDIHHQFYGNKYNFSQPFFVMWDKLLGTYMPYSVEKRTEGGLEVRPDGNYKSI</sequence>
<evidence type="ECO:0000259" key="7">
    <source>
        <dbReference type="Pfam" id="PF04116"/>
    </source>
</evidence>
<name>A0A803PI41_CANSA</name>
<evidence type="ECO:0000313" key="8">
    <source>
        <dbReference type="EnsemblPlants" id="cds.evm.model.04.61"/>
    </source>
</evidence>
<dbReference type="GO" id="GO:0016020">
    <property type="term" value="C:membrane"/>
    <property type="evidence" value="ECO:0007669"/>
    <property type="project" value="UniProtKB-SubCell"/>
</dbReference>
<reference evidence="8" key="2">
    <citation type="submission" date="2021-03" db="UniProtKB">
        <authorList>
            <consortium name="EnsemblPlants"/>
        </authorList>
    </citation>
    <scope>IDENTIFICATION</scope>
</reference>
<keyword evidence="4 6" id="KW-1133">Transmembrane helix</keyword>
<dbReference type="OrthoDB" id="408954at2759"/>
<evidence type="ECO:0000256" key="5">
    <source>
        <dbReference type="ARBA" id="ARBA00023136"/>
    </source>
</evidence>
<dbReference type="EMBL" id="UZAU01000358">
    <property type="status" value="NOT_ANNOTATED_CDS"/>
    <property type="molecule type" value="Genomic_DNA"/>
</dbReference>
<reference evidence="8" key="1">
    <citation type="submission" date="2018-11" db="EMBL/GenBank/DDBJ databases">
        <authorList>
            <person name="Grassa J C."/>
        </authorList>
    </citation>
    <scope>NUCLEOTIDE SEQUENCE [LARGE SCALE GENOMIC DNA]</scope>
</reference>
<dbReference type="Proteomes" id="UP000596661">
    <property type="component" value="Chromosome 4"/>
</dbReference>
<proteinExistence type="inferred from homology"/>
<evidence type="ECO:0000256" key="2">
    <source>
        <dbReference type="ARBA" id="ARBA00009324"/>
    </source>
</evidence>
<dbReference type="OMA" id="ILATYYM"/>
<dbReference type="Pfam" id="PF04116">
    <property type="entry name" value="FA_hydroxylase"/>
    <property type="match status" value="1"/>
</dbReference>
<dbReference type="GO" id="GO:0005506">
    <property type="term" value="F:iron ion binding"/>
    <property type="evidence" value="ECO:0007669"/>
    <property type="project" value="InterPro"/>
</dbReference>
<comment type="subcellular location">
    <subcellularLocation>
        <location evidence="1">Membrane</location>
    </subcellularLocation>
</comment>
<evidence type="ECO:0000256" key="6">
    <source>
        <dbReference type="SAM" id="Phobius"/>
    </source>
</evidence>
<evidence type="ECO:0000256" key="3">
    <source>
        <dbReference type="ARBA" id="ARBA00022692"/>
    </source>
</evidence>
<evidence type="ECO:0000256" key="1">
    <source>
        <dbReference type="ARBA" id="ARBA00004370"/>
    </source>
</evidence>